<reference evidence="2 3" key="1">
    <citation type="submission" date="2016-01" db="EMBL/GenBank/DDBJ databases">
        <title>Biosynthesis of antibiotic leucinostatins and their inhibition on Phytophthora in bio-control Purpureocillium lilacinum.</title>
        <authorList>
            <person name="Wang G."/>
            <person name="Liu Z."/>
            <person name="Lin R."/>
            <person name="Li E."/>
            <person name="Mao Z."/>
            <person name="Ling J."/>
            <person name="Yin W."/>
            <person name="Xie B."/>
        </authorList>
    </citation>
    <scope>NUCLEOTIDE SEQUENCE [LARGE SCALE GENOMIC DNA]</scope>
    <source>
        <strain evidence="2">PLBJ-1</strain>
    </source>
</reference>
<proteinExistence type="predicted"/>
<gene>
    <name evidence="2" type="ORF">VFPBJ_08143</name>
</gene>
<dbReference type="AlphaFoldDB" id="A0A179GJY3"/>
<dbReference type="Proteomes" id="UP000078240">
    <property type="component" value="Unassembled WGS sequence"/>
</dbReference>
<name>A0A179GJY3_PURLI</name>
<feature type="region of interest" description="Disordered" evidence="1">
    <location>
        <begin position="61"/>
        <end position="103"/>
    </location>
</feature>
<comment type="caution">
    <text evidence="2">The sequence shown here is derived from an EMBL/GenBank/DDBJ whole genome shotgun (WGS) entry which is preliminary data.</text>
</comment>
<evidence type="ECO:0000256" key="1">
    <source>
        <dbReference type="SAM" id="MobiDB-lite"/>
    </source>
</evidence>
<dbReference type="EMBL" id="LSBH01000006">
    <property type="protein sequence ID" value="OAQ77671.1"/>
    <property type="molecule type" value="Genomic_DNA"/>
</dbReference>
<protein>
    <submittedName>
        <fullName evidence="2">Uncharacterized protein</fullName>
    </submittedName>
</protein>
<accession>A0A179GJY3</accession>
<feature type="compositionally biased region" description="Basic and acidic residues" evidence="1">
    <location>
        <begin position="92"/>
        <end position="103"/>
    </location>
</feature>
<feature type="region of interest" description="Disordered" evidence="1">
    <location>
        <begin position="1"/>
        <end position="38"/>
    </location>
</feature>
<organism evidence="2 3">
    <name type="scientific">Purpureocillium lilacinum</name>
    <name type="common">Paecilomyces lilacinus</name>
    <dbReference type="NCBI Taxonomy" id="33203"/>
    <lineage>
        <taxon>Eukaryota</taxon>
        <taxon>Fungi</taxon>
        <taxon>Dikarya</taxon>
        <taxon>Ascomycota</taxon>
        <taxon>Pezizomycotina</taxon>
        <taxon>Sordariomycetes</taxon>
        <taxon>Hypocreomycetidae</taxon>
        <taxon>Hypocreales</taxon>
        <taxon>Ophiocordycipitaceae</taxon>
        <taxon>Purpureocillium</taxon>
    </lineage>
</organism>
<evidence type="ECO:0000313" key="3">
    <source>
        <dbReference type="Proteomes" id="UP000078240"/>
    </source>
</evidence>
<sequence length="103" mass="10777">MIAAEAGWLGMHSVSPFSTRAPTNHAPPLVPASGGNILGANEQARGWRVGRWQAILAVLARTTSVDPSRPPGQLQRTGSHRRGGRGPAGNRPRTDDGASPRAP</sequence>
<evidence type="ECO:0000313" key="2">
    <source>
        <dbReference type="EMBL" id="OAQ77671.1"/>
    </source>
</evidence>